<accession>A0A455ZH80</accession>
<evidence type="ECO:0000313" key="1">
    <source>
        <dbReference type="EMBL" id="DAC75951.1"/>
    </source>
</evidence>
<reference evidence="1" key="4">
    <citation type="journal article" date="2016" name="Sci. Rep.">
        <title>Genomic epidemiology and global diversity of the emerging bacterial pathogen Elizabethkingia anophelis.</title>
        <authorList>
            <person name="Breurec S."/>
            <person name="Criscuolo A."/>
            <person name="Diancourt L."/>
            <person name="Rendueles O."/>
            <person name="Vandenbogaert M."/>
            <person name="Passet V."/>
            <person name="Caro V."/>
            <person name="Rocha E.P."/>
            <person name="Touchon M."/>
            <person name="Brisse S."/>
        </authorList>
    </citation>
    <scope>NUCLEOTIDE SEQUENCE</scope>
</reference>
<reference evidence="1" key="8">
    <citation type="journal article" date="2018" name="J. ISSAAS">
        <title>In Silico Identification of Three Types of Integrative and Conjugative Elements (ICEs) in Elizabethkingia anophelis Strains Isolated from Around the World.</title>
        <authorList>
            <person name="Xu J."/>
            <person name="Pei D."/>
            <person name="Nicholson A."/>
            <person name="Lan Y."/>
            <person name="Xia Q."/>
        </authorList>
    </citation>
    <scope>NUCLEOTIDE SEQUENCE</scope>
</reference>
<reference evidence="1" key="5">
    <citation type="journal article" date="2017" name="Genome Announc.">
        <title>Complete Circularized Genome Sequences of Four Strains of Elizabethkingia anophelis, Including Two Novel Strains Isolated from Wild-Caught Anopheles sinensis.</title>
        <authorList>
            <person name="Pei D."/>
            <person name="Nicholson A.C."/>
            <person name="Jiang J."/>
            <person name="Chen H."/>
            <person name="Whitney A.M."/>
            <person name="Villarma A."/>
            <person name="Bell M."/>
            <person name="Humrighouse B."/>
            <person name="Rowe L.A."/>
            <person name="Sheth M."/>
            <person name="Batra D."/>
            <person name="Juieng P."/>
            <person name="Loparev V.N."/>
            <person name="McQuiston J.R."/>
            <person name="Lan Y."/>
            <person name="Ma Y."/>
            <person name="Xu J."/>
        </authorList>
    </citation>
    <scope>NUCLEOTIDE SEQUENCE</scope>
</reference>
<reference evidence="1" key="7">
    <citation type="journal article" date="2017" name="Sci. Rep.">
        <title>Genomic features, phylogenetic relationships, and comparative genomics of Elizabethkingia anophelis strain EM361-97 isolated in Taiwan.</title>
        <authorList>
            <person name="Lin J.N."/>
            <person name="Lai C.H."/>
            <person name="Yang C.H."/>
            <person name="Huang Y.H."/>
            <person name="Lin H.H."/>
        </authorList>
    </citation>
    <scope>NUCLEOTIDE SEQUENCE</scope>
</reference>
<reference evidence="1" key="3">
    <citation type="journal article" date="2016" name="Genome Announc.">
        <title>Complete Genome Sequences of Four Strains from the 2015-2016 Elizabethkingia anophelis Outbreak.</title>
        <authorList>
            <person name="Nicholson A.C."/>
            <person name="Whitney A.M."/>
            <person name="Emery B.D."/>
            <person name="Bell M.E."/>
            <person name="Gartin J.T."/>
            <person name="Humrighouse B.W."/>
            <person name="Loparev V.N."/>
            <person name="Batra D."/>
            <person name="Sheth M."/>
            <person name="Rowe L.A."/>
            <person name="Juieng P."/>
            <person name="Knipe K."/>
            <person name="Gulvik C."/>
            <person name="McQuiston J.R."/>
        </authorList>
    </citation>
    <scope>NUCLEOTIDE SEQUENCE</scope>
</reference>
<protein>
    <submittedName>
        <fullName evidence="1">Uncharacterized protein</fullName>
    </submittedName>
</protein>
<name>A0A455ZH80_9FLAO</name>
<dbReference type="AlphaFoldDB" id="A0A455ZH80"/>
<reference evidence="1" key="2">
    <citation type="journal article" date="2014" name="PLoS ONE">
        <title>Insights from the genome annotation of Elizabethkingia anophelis from the malaria vector Anopheles gambiae.</title>
        <authorList>
            <person name="Kukutla P."/>
            <person name="Lindberg B.G."/>
            <person name="Pei D."/>
            <person name="Rayl M."/>
            <person name="Yu W."/>
            <person name="Steritz M."/>
            <person name="Faye I."/>
            <person name="Xu J."/>
        </authorList>
    </citation>
    <scope>NUCLEOTIDE SEQUENCE</scope>
</reference>
<proteinExistence type="predicted"/>
<gene>
    <name evidence="1" type="primary">ICEEaIII(12)_NUH11_8138_8314</name>
</gene>
<dbReference type="EMBL" id="BK010614">
    <property type="protein sequence ID" value="DAC75951.1"/>
    <property type="molecule type" value="Genomic_DNA"/>
</dbReference>
<reference evidence="1" key="1">
    <citation type="journal article" date="2014" name="Genome Biol. Evol.">
        <title>Comparative genomic analysis of malaria mosquito vector-associated novel pathogen Elizabethkingia anophelis.</title>
        <authorList>
            <person name="Teo J."/>
            <person name="Tan S.Y."/>
            <person name="Liu Y."/>
            <person name="Tay M."/>
            <person name="Ding Y."/>
            <person name="Li Y."/>
            <person name="Kjelleberg S."/>
            <person name="Givskov M."/>
            <person name="Lin R.T."/>
            <person name="Yang L."/>
        </authorList>
    </citation>
    <scope>NUCLEOTIDE SEQUENCE</scope>
</reference>
<reference evidence="1" key="6">
    <citation type="journal article" date="2017" name="Nat. Commun.">
        <title>Evolutionary dynamics and genomic features of the Elizabethkingia anophelis 2015 to 2016 Wisconsin outbreak strain.</title>
        <authorList>
            <person name="Perrin A."/>
            <person name="Larsonneur E."/>
            <person name="Nicholson A.C."/>
            <person name="Edwards D.J."/>
            <person name="Gundlach K.M."/>
            <person name="Whitney A.M."/>
            <person name="Gulvik C.A."/>
            <person name="Bell M.E."/>
            <person name="Rendueles O."/>
            <person name="Cury J."/>
            <person name="Hugon P."/>
            <person name="Clermont D."/>
            <person name="Enouf V."/>
            <person name="Loparev V."/>
            <person name="Juieng P."/>
            <person name="Monson T."/>
            <person name="Warshauer D."/>
            <person name="Elbadawi L.I."/>
            <person name="Walters M.S."/>
            <person name="Crist M.B."/>
            <person name="Noble-Wang J."/>
            <person name="Borlaug G."/>
            <person name="Rocha E.P.C."/>
            <person name="Criscuolo A."/>
            <person name="Touchon M."/>
            <person name="Davis J.P."/>
            <person name="Holt K.E."/>
            <person name="McQuiston J.R."/>
            <person name="Brisse S."/>
        </authorList>
    </citation>
    <scope>NUCLEOTIDE SEQUENCE</scope>
</reference>
<organism evidence="1">
    <name type="scientific">Elizabethkingia anophelis</name>
    <dbReference type="NCBI Taxonomy" id="1117645"/>
    <lineage>
        <taxon>Bacteria</taxon>
        <taxon>Pseudomonadati</taxon>
        <taxon>Bacteroidota</taxon>
        <taxon>Flavobacteriia</taxon>
        <taxon>Flavobacteriales</taxon>
        <taxon>Weeksellaceae</taxon>
        <taxon>Elizabethkingia</taxon>
    </lineage>
</organism>
<sequence length="58" mass="6915">MQRKIISGKIQLPEQQKQRQLHKQLGEFTHWMQRPKDASEIQKDKMKAVPIAMLPMLF</sequence>